<evidence type="ECO:0000313" key="2">
    <source>
        <dbReference type="Proteomes" id="UP001399917"/>
    </source>
</evidence>
<proteinExistence type="predicted"/>
<dbReference type="EMBL" id="BAABDF010000007">
    <property type="protein sequence ID" value="GAA3874892.1"/>
    <property type="molecule type" value="Genomic_DNA"/>
</dbReference>
<evidence type="ECO:0000313" key="1">
    <source>
        <dbReference type="EMBL" id="GAA3874892.1"/>
    </source>
</evidence>
<comment type="caution">
    <text evidence="1">The sequence shown here is derived from an EMBL/GenBank/DDBJ whole genome shotgun (WGS) entry which is preliminary data.</text>
</comment>
<reference evidence="2" key="1">
    <citation type="journal article" date="2019" name="Int. J. Syst. Evol. Microbiol.">
        <title>The Global Catalogue of Microorganisms (GCM) 10K type strain sequencing project: providing services to taxonomists for standard genome sequencing and annotation.</title>
        <authorList>
            <consortium name="The Broad Institute Genomics Platform"/>
            <consortium name="The Broad Institute Genome Sequencing Center for Infectious Disease"/>
            <person name="Wu L."/>
            <person name="Ma J."/>
        </authorList>
    </citation>
    <scope>NUCLEOTIDE SEQUENCE [LARGE SCALE GENOMIC DNA]</scope>
    <source>
        <strain evidence="2">JCM 17190</strain>
    </source>
</reference>
<keyword evidence="2" id="KW-1185">Reference proteome</keyword>
<dbReference type="Proteomes" id="UP001399917">
    <property type="component" value="Unassembled WGS sequence"/>
</dbReference>
<protein>
    <submittedName>
        <fullName evidence="1">Uncharacterized protein</fullName>
    </submittedName>
</protein>
<name>A0ABP7KF31_9RHOB</name>
<sequence length="83" mass="9551">MLENRQMSARDRMRLMRRLNGMDAGPIGQVAWIADPEKRHLAIQQFARSKREFGANAGRFTTAQRNWGAQVWHLVDQDDCIGP</sequence>
<gene>
    <name evidence="1" type="ORF">GCM10022404_25890</name>
</gene>
<accession>A0ABP7KF31</accession>
<organism evidence="1 2">
    <name type="scientific">Celeribacter arenosi</name>
    <dbReference type="NCBI Taxonomy" id="792649"/>
    <lineage>
        <taxon>Bacteria</taxon>
        <taxon>Pseudomonadati</taxon>
        <taxon>Pseudomonadota</taxon>
        <taxon>Alphaproteobacteria</taxon>
        <taxon>Rhodobacterales</taxon>
        <taxon>Roseobacteraceae</taxon>
        <taxon>Celeribacter</taxon>
    </lineage>
</organism>